<dbReference type="EMBL" id="CP026092">
    <property type="protein sequence ID" value="AYB54746.1"/>
    <property type="molecule type" value="Genomic_DNA"/>
</dbReference>
<dbReference type="GO" id="GO:0005576">
    <property type="term" value="C:extracellular region"/>
    <property type="evidence" value="ECO:0007669"/>
    <property type="project" value="UniProtKB-SubCell"/>
</dbReference>
<organism evidence="4">
    <name type="scientific">Ralstonia solanacearum</name>
    <name type="common">Pseudomonas solanacearum</name>
    <dbReference type="NCBI Taxonomy" id="305"/>
    <lineage>
        <taxon>Bacteria</taxon>
        <taxon>Pseudomonadati</taxon>
        <taxon>Pseudomonadota</taxon>
        <taxon>Betaproteobacteria</taxon>
        <taxon>Burkholderiales</taxon>
        <taxon>Burkholderiaceae</taxon>
        <taxon>Ralstonia</taxon>
        <taxon>Ralstonia solanacearum species complex</taxon>
    </lineage>
</organism>
<dbReference type="InterPro" id="IPR036896">
    <property type="entry name" value="Avidin-like_sf"/>
</dbReference>
<evidence type="ECO:0000256" key="2">
    <source>
        <dbReference type="ARBA" id="ARBA00022525"/>
    </source>
</evidence>
<dbReference type="InterPro" id="IPR005468">
    <property type="entry name" value="Avidin/str"/>
</dbReference>
<evidence type="ECO:0000256" key="1">
    <source>
        <dbReference type="ARBA" id="ARBA00004613"/>
    </source>
</evidence>
<evidence type="ECO:0008006" key="5">
    <source>
        <dbReference type="Google" id="ProtNLM"/>
    </source>
</evidence>
<reference evidence="4" key="1">
    <citation type="submission" date="2018-01" db="EMBL/GenBank/DDBJ databases">
        <title>Complete Genome Sequence of three strains from Ralstonia solanacearum ecotype Moko sequevar IIA-53 from Brazil.</title>
        <authorList>
            <person name="Silva J.R."/>
            <person name="Albuquerque G.M.R."/>
            <person name="Pais A.K.L."/>
            <person name="Silva A.M.F."/>
            <person name="Boiteux M.E.N.F."/>
            <person name="Souza E.B."/>
            <person name="Mariano R.L.R."/>
        </authorList>
    </citation>
    <scope>NUCLEOTIDE SEQUENCE [LARGE SCALE GENOMIC DNA]</scope>
    <source>
        <strain evidence="4">SFC</strain>
    </source>
</reference>
<proteinExistence type="predicted"/>
<dbReference type="AlphaFoldDB" id="A0A5H2PIK8"/>
<dbReference type="Pfam" id="PF01382">
    <property type="entry name" value="Avidin"/>
    <property type="match status" value="1"/>
</dbReference>
<accession>A0A5H2PIK8</accession>
<comment type="subcellular location">
    <subcellularLocation>
        <location evidence="1">Secreted</location>
    </subcellularLocation>
</comment>
<evidence type="ECO:0000256" key="3">
    <source>
        <dbReference type="ARBA" id="ARBA00022729"/>
    </source>
</evidence>
<protein>
    <recommendedName>
        <fullName evidence="5">Avidin family protein</fullName>
    </recommendedName>
</protein>
<sequence length="176" mass="18873">MTDMTFGSKSMQTYTLPVANWLGHAVTTRNAILPAVVVVAALLTAQPSSAQSLTAPSAWTNQRGSTLYVDSVEPNTGKITGHYINRAAGYGCQNLAYPVTGWAYGTAVTFATTWQNPSESCNSITSWTGSLNQGQITTLWQLVVNGSTSTNQITQGADTFSQSMQTNRKSLLLEKQ</sequence>
<dbReference type="Gene3D" id="2.40.128.30">
    <property type="entry name" value="Avidin-like"/>
    <property type="match status" value="1"/>
</dbReference>
<dbReference type="SUPFAM" id="SSF50876">
    <property type="entry name" value="Avidin/streptavidin"/>
    <property type="match status" value="1"/>
</dbReference>
<keyword evidence="3" id="KW-0732">Signal</keyword>
<dbReference type="GO" id="GO:0009374">
    <property type="term" value="F:biotin binding"/>
    <property type="evidence" value="ECO:0007669"/>
    <property type="project" value="InterPro"/>
</dbReference>
<evidence type="ECO:0000313" key="4">
    <source>
        <dbReference type="EMBL" id="AYB54746.1"/>
    </source>
</evidence>
<dbReference type="PROSITE" id="PS51326">
    <property type="entry name" value="AVIDIN_2"/>
    <property type="match status" value="1"/>
</dbReference>
<gene>
    <name evidence="4" type="ORF">C2L97_01010</name>
</gene>
<name>A0A5H2PIK8_RALSL</name>
<dbReference type="RefSeq" id="WP_080894517.1">
    <property type="nucleotide sequence ID" value="NZ_CDLZ01000001.1"/>
</dbReference>
<keyword evidence="2" id="KW-0964">Secreted</keyword>